<keyword evidence="1" id="KW-0472">Membrane</keyword>
<protein>
    <submittedName>
        <fullName evidence="3">Uncharacterized protein</fullName>
    </submittedName>
</protein>
<proteinExistence type="predicted"/>
<dbReference type="EMBL" id="JBBPBM010000064">
    <property type="protein sequence ID" value="KAK8515198.1"/>
    <property type="molecule type" value="Genomic_DNA"/>
</dbReference>
<evidence type="ECO:0000313" key="3">
    <source>
        <dbReference type="EMBL" id="KAK8515198.1"/>
    </source>
</evidence>
<gene>
    <name evidence="3" type="ORF">V6N12_019246</name>
</gene>
<reference evidence="3 4" key="1">
    <citation type="journal article" date="2024" name="G3 (Bethesda)">
        <title>Genome assembly of Hibiscus sabdariffa L. provides insights into metabolisms of medicinal natural products.</title>
        <authorList>
            <person name="Kim T."/>
        </authorList>
    </citation>
    <scope>NUCLEOTIDE SEQUENCE [LARGE SCALE GENOMIC DNA]</scope>
    <source>
        <strain evidence="3">TK-2024</strain>
        <tissue evidence="3">Old leaves</tissue>
    </source>
</reference>
<feature type="transmembrane region" description="Helical" evidence="1">
    <location>
        <begin position="37"/>
        <end position="57"/>
    </location>
</feature>
<evidence type="ECO:0000313" key="4">
    <source>
        <dbReference type="Proteomes" id="UP001472677"/>
    </source>
</evidence>
<keyword evidence="1" id="KW-1133">Transmembrane helix</keyword>
<keyword evidence="4" id="KW-1185">Reference proteome</keyword>
<dbReference type="Proteomes" id="UP001472677">
    <property type="component" value="Unassembled WGS sequence"/>
</dbReference>
<feature type="transmembrane region" description="Helical" evidence="1">
    <location>
        <begin position="77"/>
        <end position="104"/>
    </location>
</feature>
<feature type="signal peptide" evidence="2">
    <location>
        <begin position="1"/>
        <end position="18"/>
    </location>
</feature>
<keyword evidence="2" id="KW-0732">Signal</keyword>
<accession>A0ABR2C706</accession>
<evidence type="ECO:0000256" key="2">
    <source>
        <dbReference type="SAM" id="SignalP"/>
    </source>
</evidence>
<evidence type="ECO:0000256" key="1">
    <source>
        <dbReference type="SAM" id="Phobius"/>
    </source>
</evidence>
<sequence length="216" mass="23644">MWSLLWLAWCWFVTLSRSVDARCGQLRFRLHALPVSVGVPMLLAALLADLGNAGPWFPLPVPLRCLMVLGTSLFRSYALLVSAGVSMLLAALLLTDFGVIGLWFPFPIPSRCLLILANLIRPLAEVLSCSLLPLWLCLGGPFHPLPLPCSQAWHGAFPRLPWPCPVALSALTSCYGLARDWGMLGCLRKPLLSIHACHGWFTVRCTRGPLAVFSCA</sequence>
<comment type="caution">
    <text evidence="3">The sequence shown here is derived from an EMBL/GenBank/DDBJ whole genome shotgun (WGS) entry which is preliminary data.</text>
</comment>
<feature type="chain" id="PRO_5045359678" evidence="2">
    <location>
        <begin position="19"/>
        <end position="216"/>
    </location>
</feature>
<keyword evidence="1" id="KW-0812">Transmembrane</keyword>
<name>A0ABR2C706_9ROSI</name>
<organism evidence="3 4">
    <name type="scientific">Hibiscus sabdariffa</name>
    <name type="common">roselle</name>
    <dbReference type="NCBI Taxonomy" id="183260"/>
    <lineage>
        <taxon>Eukaryota</taxon>
        <taxon>Viridiplantae</taxon>
        <taxon>Streptophyta</taxon>
        <taxon>Embryophyta</taxon>
        <taxon>Tracheophyta</taxon>
        <taxon>Spermatophyta</taxon>
        <taxon>Magnoliopsida</taxon>
        <taxon>eudicotyledons</taxon>
        <taxon>Gunneridae</taxon>
        <taxon>Pentapetalae</taxon>
        <taxon>rosids</taxon>
        <taxon>malvids</taxon>
        <taxon>Malvales</taxon>
        <taxon>Malvaceae</taxon>
        <taxon>Malvoideae</taxon>
        <taxon>Hibiscus</taxon>
    </lineage>
</organism>